<comment type="caution">
    <text evidence="1">The sequence shown here is derived from an EMBL/GenBank/DDBJ whole genome shotgun (WGS) entry which is preliminary data.</text>
</comment>
<evidence type="ECO:0000313" key="1">
    <source>
        <dbReference type="EMBL" id="KKN53867.1"/>
    </source>
</evidence>
<reference evidence="1" key="1">
    <citation type="journal article" date="2015" name="Nature">
        <title>Complex archaea that bridge the gap between prokaryotes and eukaryotes.</title>
        <authorList>
            <person name="Spang A."/>
            <person name="Saw J.H."/>
            <person name="Jorgensen S.L."/>
            <person name="Zaremba-Niedzwiedzka K."/>
            <person name="Martijn J."/>
            <person name="Lind A.E."/>
            <person name="van Eijk R."/>
            <person name="Schleper C."/>
            <person name="Guy L."/>
            <person name="Ettema T.J."/>
        </authorList>
    </citation>
    <scope>NUCLEOTIDE SEQUENCE</scope>
</reference>
<dbReference type="EMBL" id="LAZR01000954">
    <property type="protein sequence ID" value="KKN53867.1"/>
    <property type="molecule type" value="Genomic_DNA"/>
</dbReference>
<dbReference type="AlphaFoldDB" id="A0A0F9RV75"/>
<accession>A0A0F9RV75</accession>
<proteinExistence type="predicted"/>
<name>A0A0F9RV75_9ZZZZ</name>
<gene>
    <name evidence="1" type="ORF">LCGC14_0598260</name>
</gene>
<protein>
    <submittedName>
        <fullName evidence="1">Uncharacterized protein</fullName>
    </submittedName>
</protein>
<organism evidence="1">
    <name type="scientific">marine sediment metagenome</name>
    <dbReference type="NCBI Taxonomy" id="412755"/>
    <lineage>
        <taxon>unclassified sequences</taxon>
        <taxon>metagenomes</taxon>
        <taxon>ecological metagenomes</taxon>
    </lineage>
</organism>
<sequence>MNITVTTLKEGDECHLFADIFIPDRKYCMTANPVTFSRRYLFNKDTRDPVLVMSLEDAKKMAEEILKL</sequence>